<evidence type="ECO:0000313" key="2">
    <source>
        <dbReference type="Proteomes" id="UP000042997"/>
    </source>
</evidence>
<gene>
    <name evidence="1" type="ORF">RHRU231_450250</name>
</gene>
<evidence type="ECO:0000313" key="1">
    <source>
        <dbReference type="EMBL" id="CDZ89083.1"/>
    </source>
</evidence>
<dbReference type="AlphaFoldDB" id="A0A098BK52"/>
<accession>A0A098BK52</accession>
<protein>
    <submittedName>
        <fullName evidence="1">Uncharacterized protein</fullName>
    </submittedName>
</protein>
<dbReference type="Proteomes" id="UP000042997">
    <property type="component" value="Unassembled WGS sequence"/>
</dbReference>
<reference evidence="1 2" key="1">
    <citation type="journal article" date="2014" name="Genome Announc.">
        <title>Draft Genome Sequence of Propane- and Butane-Oxidizing Actinobacterium Rhodococcus ruber IEGM 231.</title>
        <authorList>
            <person name="Ivshina I.B."/>
            <person name="Kuyukina M.S."/>
            <person name="Krivoruchko A.V."/>
            <person name="Barbe V."/>
            <person name="Fischer C."/>
        </authorList>
    </citation>
    <scope>NUCLEOTIDE SEQUENCE [LARGE SCALE GENOMIC DNA]</scope>
</reference>
<name>A0A098BK52_9NOCA</name>
<organism evidence="1 2">
    <name type="scientific">Rhodococcus ruber</name>
    <dbReference type="NCBI Taxonomy" id="1830"/>
    <lineage>
        <taxon>Bacteria</taxon>
        <taxon>Bacillati</taxon>
        <taxon>Actinomycetota</taxon>
        <taxon>Actinomycetes</taxon>
        <taxon>Mycobacteriales</taxon>
        <taxon>Nocardiaceae</taxon>
        <taxon>Rhodococcus</taxon>
    </lineage>
</organism>
<proteinExistence type="predicted"/>
<sequence>MSFVSSARKTPNGSPTFLMMAPRLLVTGLAAGVTAFVVVGVGVAVTFTRVDAGAAAERSTAAGGGGVSAVVSVVLHAPNMRAAATTGMVCASRIRTVLEDGGWMVAERAIGVSV</sequence>
<dbReference type="EMBL" id="CCSD01000056">
    <property type="protein sequence ID" value="CDZ89083.1"/>
    <property type="molecule type" value="Genomic_DNA"/>
</dbReference>